<feature type="region of interest" description="Disordered" evidence="10">
    <location>
        <begin position="627"/>
        <end position="655"/>
    </location>
</feature>
<keyword evidence="6 9" id="KW-0067">ATP-binding</keyword>
<reference evidence="12 13" key="1">
    <citation type="submission" date="2023-04" db="EMBL/GenBank/DDBJ databases">
        <title>Genome of Basidiobolus ranarum AG-B5.</title>
        <authorList>
            <person name="Stajich J.E."/>
            <person name="Carter-House D."/>
            <person name="Gryganskyi A."/>
        </authorList>
    </citation>
    <scope>NUCLEOTIDE SEQUENCE [LARGE SCALE GENOMIC DNA]</scope>
    <source>
        <strain evidence="12 13">AG-B5</strain>
    </source>
</reference>
<protein>
    <recommendedName>
        <fullName evidence="1">non-specific serine/threonine protein kinase</fullName>
        <ecNumber evidence="1">2.7.11.1</ecNumber>
    </recommendedName>
</protein>
<evidence type="ECO:0000256" key="3">
    <source>
        <dbReference type="ARBA" id="ARBA00022679"/>
    </source>
</evidence>
<keyword evidence="2 12" id="KW-0723">Serine/threonine-protein kinase</keyword>
<dbReference type="PANTHER" id="PTHR47634">
    <property type="entry name" value="PROTEIN KINASE DOMAIN-CONTAINING PROTEIN-RELATED"/>
    <property type="match status" value="1"/>
</dbReference>
<evidence type="ECO:0000256" key="5">
    <source>
        <dbReference type="ARBA" id="ARBA00022777"/>
    </source>
</evidence>
<dbReference type="Gene3D" id="3.30.200.20">
    <property type="entry name" value="Phosphorylase Kinase, domain 1"/>
    <property type="match status" value="1"/>
</dbReference>
<dbReference type="PROSITE" id="PS00107">
    <property type="entry name" value="PROTEIN_KINASE_ATP"/>
    <property type="match status" value="1"/>
</dbReference>
<evidence type="ECO:0000259" key="11">
    <source>
        <dbReference type="PROSITE" id="PS50011"/>
    </source>
</evidence>
<dbReference type="InterPro" id="IPR011009">
    <property type="entry name" value="Kinase-like_dom_sf"/>
</dbReference>
<feature type="binding site" evidence="9">
    <location>
        <position position="114"/>
    </location>
    <ligand>
        <name>ATP</name>
        <dbReference type="ChEBI" id="CHEBI:30616"/>
    </ligand>
</feature>
<dbReference type="EC" id="2.7.11.1" evidence="1"/>
<evidence type="ECO:0000313" key="12">
    <source>
        <dbReference type="EMBL" id="KAK9767131.1"/>
    </source>
</evidence>
<accession>A0ABR2X065</accession>
<dbReference type="EMBL" id="JASJQH010000099">
    <property type="protein sequence ID" value="KAK9767131.1"/>
    <property type="molecule type" value="Genomic_DNA"/>
</dbReference>
<evidence type="ECO:0000256" key="7">
    <source>
        <dbReference type="ARBA" id="ARBA00047899"/>
    </source>
</evidence>
<keyword evidence="3 12" id="KW-0808">Transferase</keyword>
<evidence type="ECO:0000256" key="1">
    <source>
        <dbReference type="ARBA" id="ARBA00012513"/>
    </source>
</evidence>
<dbReference type="Proteomes" id="UP001479436">
    <property type="component" value="Unassembled WGS sequence"/>
</dbReference>
<dbReference type="PANTHER" id="PTHR47634:SF9">
    <property type="entry name" value="PROTEIN KINASE DOMAIN-CONTAINING PROTEIN-RELATED"/>
    <property type="match status" value="1"/>
</dbReference>
<evidence type="ECO:0000256" key="4">
    <source>
        <dbReference type="ARBA" id="ARBA00022741"/>
    </source>
</evidence>
<dbReference type="SMART" id="SM00220">
    <property type="entry name" value="S_TKc"/>
    <property type="match status" value="1"/>
</dbReference>
<comment type="catalytic activity">
    <reaction evidence="8">
        <text>L-seryl-[protein] + ATP = O-phospho-L-seryl-[protein] + ADP + H(+)</text>
        <dbReference type="Rhea" id="RHEA:17989"/>
        <dbReference type="Rhea" id="RHEA-COMP:9863"/>
        <dbReference type="Rhea" id="RHEA-COMP:11604"/>
        <dbReference type="ChEBI" id="CHEBI:15378"/>
        <dbReference type="ChEBI" id="CHEBI:29999"/>
        <dbReference type="ChEBI" id="CHEBI:30616"/>
        <dbReference type="ChEBI" id="CHEBI:83421"/>
        <dbReference type="ChEBI" id="CHEBI:456216"/>
        <dbReference type="EC" id="2.7.11.1"/>
    </reaction>
</comment>
<proteinExistence type="predicted"/>
<evidence type="ECO:0000313" key="13">
    <source>
        <dbReference type="Proteomes" id="UP001479436"/>
    </source>
</evidence>
<evidence type="ECO:0000256" key="9">
    <source>
        <dbReference type="PROSITE-ProRule" id="PRU10141"/>
    </source>
</evidence>
<dbReference type="InterPro" id="IPR008271">
    <property type="entry name" value="Ser/Thr_kinase_AS"/>
</dbReference>
<feature type="region of interest" description="Disordered" evidence="10">
    <location>
        <begin position="257"/>
        <end position="346"/>
    </location>
</feature>
<evidence type="ECO:0000256" key="10">
    <source>
        <dbReference type="SAM" id="MobiDB-lite"/>
    </source>
</evidence>
<dbReference type="PROSITE" id="PS50011">
    <property type="entry name" value="PROTEIN_KINASE_DOM"/>
    <property type="match status" value="1"/>
</dbReference>
<organism evidence="12 13">
    <name type="scientific">Basidiobolus ranarum</name>
    <dbReference type="NCBI Taxonomy" id="34480"/>
    <lineage>
        <taxon>Eukaryota</taxon>
        <taxon>Fungi</taxon>
        <taxon>Fungi incertae sedis</taxon>
        <taxon>Zoopagomycota</taxon>
        <taxon>Entomophthoromycotina</taxon>
        <taxon>Basidiobolomycetes</taxon>
        <taxon>Basidiobolales</taxon>
        <taxon>Basidiobolaceae</taxon>
        <taxon>Basidiobolus</taxon>
    </lineage>
</organism>
<keyword evidence="13" id="KW-1185">Reference proteome</keyword>
<name>A0ABR2X065_9FUNG</name>
<dbReference type="SUPFAM" id="SSF56112">
    <property type="entry name" value="Protein kinase-like (PK-like)"/>
    <property type="match status" value="1"/>
</dbReference>
<evidence type="ECO:0000256" key="2">
    <source>
        <dbReference type="ARBA" id="ARBA00022527"/>
    </source>
</evidence>
<evidence type="ECO:0000256" key="6">
    <source>
        <dbReference type="ARBA" id="ARBA00022840"/>
    </source>
</evidence>
<comment type="catalytic activity">
    <reaction evidence="7">
        <text>L-threonyl-[protein] + ATP = O-phospho-L-threonyl-[protein] + ADP + H(+)</text>
        <dbReference type="Rhea" id="RHEA:46608"/>
        <dbReference type="Rhea" id="RHEA-COMP:11060"/>
        <dbReference type="Rhea" id="RHEA-COMP:11605"/>
        <dbReference type="ChEBI" id="CHEBI:15378"/>
        <dbReference type="ChEBI" id="CHEBI:30013"/>
        <dbReference type="ChEBI" id="CHEBI:30616"/>
        <dbReference type="ChEBI" id="CHEBI:61977"/>
        <dbReference type="ChEBI" id="CHEBI:456216"/>
        <dbReference type="EC" id="2.7.11.1"/>
    </reaction>
</comment>
<dbReference type="InterPro" id="IPR000719">
    <property type="entry name" value="Prot_kinase_dom"/>
</dbReference>
<dbReference type="Gene3D" id="1.10.510.10">
    <property type="entry name" value="Transferase(Phosphotransferase) domain 1"/>
    <property type="match status" value="1"/>
</dbReference>
<dbReference type="InterPro" id="IPR017441">
    <property type="entry name" value="Protein_kinase_ATP_BS"/>
</dbReference>
<sequence length="655" mass="73856">MSAQAIVSAKRLAASQRSRIQNIAPLVIASGQNTPLMQRQYIDNPIPAPAMASEILPEGEEDPADYRPGGYHPVHVGEQYNAGRYTVIRKLGWGHFSTVWLAKDHNYDRHVALKVVKSAPHYTDTAIDEIKLLERVYSANPDSPGRLYIVELLDHFQHSGPNGIHICMVFEVLGENLLSLIKKYNHRGVPSNIVKEISKQVLLGLDYLHRECGIIHTDLKPENILICVNNIEDFIAKEFGDLEDDVVPIGKSRSRHIRRLTSDQPIAPRFGNSSKSKSRPPPSPLSPIHSFRHVILNDDDDDDDDDVPIGKSRSRRLRQPSIDDNDDLPLISATSKSMSRPPLSPANPIEYQMNLRHLLNNPPNPSNDEVDEDDEKLVDVLIKHQMSEYKTNESGGLSVSPQEISLAVNKVAQNISELSLNNSDNLSMSPSRLPTYSTPRIAQEPVIRVKIADLGNACWVDKHFTNDIQTRQYRSPEVIIGSQWGTSADMWSLACMIFELRTGDYLFDPQSTSRYTKSDDHLAQAIELLGNLPKPLLATGKLAEEYFNSRGELKRIQKLRHWSLPNVLNEKYLLPRSEAELFADFLLPMLDLSPEKRGTAEMMLRHSWLHIGYEPMLQTDSHIARRLSSRRPPQRQLTDELSSSYPIKPSIPNIG</sequence>
<evidence type="ECO:0000256" key="8">
    <source>
        <dbReference type="ARBA" id="ARBA00048679"/>
    </source>
</evidence>
<feature type="compositionally biased region" description="Acidic residues" evidence="10">
    <location>
        <begin position="297"/>
        <end position="307"/>
    </location>
</feature>
<gene>
    <name evidence="12" type="primary">SKY1_2</name>
    <name evidence="12" type="ORF">K7432_003290</name>
</gene>
<dbReference type="InterPro" id="IPR051334">
    <property type="entry name" value="SRPK"/>
</dbReference>
<keyword evidence="5 12" id="KW-0418">Kinase</keyword>
<dbReference type="PROSITE" id="PS00108">
    <property type="entry name" value="PROTEIN_KINASE_ST"/>
    <property type="match status" value="1"/>
</dbReference>
<feature type="domain" description="Protein kinase" evidence="11">
    <location>
        <begin position="85"/>
        <end position="609"/>
    </location>
</feature>
<dbReference type="GO" id="GO:0004674">
    <property type="term" value="F:protein serine/threonine kinase activity"/>
    <property type="evidence" value="ECO:0007669"/>
    <property type="project" value="UniProtKB-KW"/>
</dbReference>
<comment type="caution">
    <text evidence="12">The sequence shown here is derived from an EMBL/GenBank/DDBJ whole genome shotgun (WGS) entry which is preliminary data.</text>
</comment>
<dbReference type="Pfam" id="PF00069">
    <property type="entry name" value="Pkinase"/>
    <property type="match status" value="2"/>
</dbReference>
<keyword evidence="4 9" id="KW-0547">Nucleotide-binding</keyword>